<organism evidence="2 3">
    <name type="scientific">Parabacteroides absconsus</name>
    <dbReference type="NCBI Taxonomy" id="2951805"/>
    <lineage>
        <taxon>Bacteria</taxon>
        <taxon>Pseudomonadati</taxon>
        <taxon>Bacteroidota</taxon>
        <taxon>Bacteroidia</taxon>
        <taxon>Bacteroidales</taxon>
        <taxon>Tannerellaceae</taxon>
        <taxon>Parabacteroides</taxon>
    </lineage>
</organism>
<evidence type="ECO:0000259" key="1">
    <source>
        <dbReference type="Pfam" id="PF10088"/>
    </source>
</evidence>
<dbReference type="RefSeq" id="WP_251967936.1">
    <property type="nucleotide sequence ID" value="NZ_CP146284.1"/>
</dbReference>
<dbReference type="Pfam" id="PF10088">
    <property type="entry name" value="DUF2326"/>
    <property type="match status" value="1"/>
</dbReference>
<sequence>MLKEIKCEQFAQKTIYLHNGLNVISGDENASNSIGKSSALLVIDFAFGGFTYARQDDILTNVGHHDIFFCHVFNGIGYYFKRNTSTPNTIYVCNDQYEVIEEYSIEKFYSFLLRNYKISHNSLSFRDYVSLFSRIYGKENLNEKKPLDLITGEAGNKSIIRVLKIFDKFDDVEEQKLVKEETARRLKTFKSAQGMKLVSQTLSKKDRIEKEREIEICNTGIESITSQLSSMSVNLSNQQLEAISIQKQQQHILETLLSKQKYKLYRLERSLNLSKEKCVVDTTQLSIYFPTINIKEVDKINDFHERLIGILKTKIISEIKTCKNLISDYNIQMEHLNKDIESILNSKNAVSLAVDNLIKLKTQKDKLIKNIEDSDKYNQYNQDKKTAAENFSVMIHKVLTDIQQQLNNELSALSESVSPRKNSPQFALHESSYDFFIPNDTGAGSKYKSTILTDLSFLHLTDLPFVIHDTILFKNIEDDTIDNIIMNYASFKSKQVFIAFDHINSFSKRTVDILKKCTVLNIAPGGMELYGKSWNIQTNNK</sequence>
<evidence type="ECO:0000313" key="3">
    <source>
        <dbReference type="Proteomes" id="UP001320603"/>
    </source>
</evidence>
<dbReference type="EMBL" id="CP146284">
    <property type="protein sequence ID" value="WWV67674.1"/>
    <property type="molecule type" value="Genomic_DNA"/>
</dbReference>
<keyword evidence="3" id="KW-1185">Reference proteome</keyword>
<proteinExistence type="predicted"/>
<gene>
    <name evidence="2" type="ORF">NEE14_006875</name>
</gene>
<reference evidence="2 3" key="1">
    <citation type="submission" date="2024-02" db="EMBL/GenBank/DDBJ databases">
        <title>Whole genome sequencing of Parabacteroides sp. AD58.</title>
        <authorList>
            <person name="Chaplin A.V."/>
            <person name="Pikina A.P."/>
            <person name="Sokolova S.R."/>
            <person name="Korostin D.O."/>
            <person name="Efimov B.A."/>
        </authorList>
    </citation>
    <scope>NUCLEOTIDE SEQUENCE [LARGE SCALE GENOMIC DNA]</scope>
    <source>
        <strain evidence="2 3">AD58</strain>
    </source>
</reference>
<dbReference type="Proteomes" id="UP001320603">
    <property type="component" value="Chromosome"/>
</dbReference>
<name>A0ABZ2ITX1_9BACT</name>
<accession>A0ABZ2ITX1</accession>
<feature type="domain" description="DUF2326" evidence="1">
    <location>
        <begin position="425"/>
        <end position="505"/>
    </location>
</feature>
<evidence type="ECO:0000313" key="2">
    <source>
        <dbReference type="EMBL" id="WWV67674.1"/>
    </source>
</evidence>
<dbReference type="InterPro" id="IPR018760">
    <property type="entry name" value="DUF2326"/>
</dbReference>
<protein>
    <submittedName>
        <fullName evidence="2">DUF2326 domain-containing protein</fullName>
    </submittedName>
</protein>